<evidence type="ECO:0000313" key="3">
    <source>
        <dbReference type="EMBL" id="GLS68236.1"/>
    </source>
</evidence>
<dbReference type="Proteomes" id="UP001157440">
    <property type="component" value="Unassembled WGS sequence"/>
</dbReference>
<comment type="caution">
    <text evidence="3">The sequence shown here is derived from an EMBL/GenBank/DDBJ whole genome shotgun (WGS) entry which is preliminary data.</text>
</comment>
<dbReference type="InterPro" id="IPR052155">
    <property type="entry name" value="Biofilm_reg_signaling"/>
</dbReference>
<evidence type="ECO:0000313" key="4">
    <source>
        <dbReference type="Proteomes" id="UP001157440"/>
    </source>
</evidence>
<proteinExistence type="predicted"/>
<organism evidence="3 4">
    <name type="scientific">Methylobacterium tardum</name>
    <dbReference type="NCBI Taxonomy" id="374432"/>
    <lineage>
        <taxon>Bacteria</taxon>
        <taxon>Pseudomonadati</taxon>
        <taxon>Pseudomonadota</taxon>
        <taxon>Alphaproteobacteria</taxon>
        <taxon>Hyphomicrobiales</taxon>
        <taxon>Methylobacteriaceae</taxon>
        <taxon>Methylobacterium</taxon>
    </lineage>
</organism>
<accession>A0AA37TEE4</accession>
<dbReference type="RefSeq" id="WP_308445233.1">
    <property type="nucleotide sequence ID" value="NZ_BPQZ01000038.1"/>
</dbReference>
<keyword evidence="4" id="KW-1185">Reference proteome</keyword>
<dbReference type="InterPro" id="IPR013767">
    <property type="entry name" value="PAS_fold"/>
</dbReference>
<feature type="domain" description="PAS" evidence="1">
    <location>
        <begin position="31"/>
        <end position="104"/>
    </location>
</feature>
<evidence type="ECO:0008006" key="5">
    <source>
        <dbReference type="Google" id="ProtNLM"/>
    </source>
</evidence>
<dbReference type="Gene3D" id="3.30.450.20">
    <property type="entry name" value="PAS domain"/>
    <property type="match status" value="1"/>
</dbReference>
<dbReference type="PROSITE" id="PS50112">
    <property type="entry name" value="PAS"/>
    <property type="match status" value="1"/>
</dbReference>
<sequence length="204" mass="22773">MSEPKIERLRRRERELEAEVARLRGGGTSPQAGHYEAVFDSAVDFAIITSDRDGRVTSWNPGAERILGWSAAEMLGLPTGTFFTPEDRAVGQPASEMRRAAEAGRASDERWHLRKDGSRLWASGELMPLRGRGGSDLGFLKILRDRTESTAREGETRRVRDELQVVTDVLPVLISFIDQLSQLQSCSPDRLGGRSRCFDRVIMS</sequence>
<gene>
    <name evidence="3" type="ORF">GCM10007890_02480</name>
</gene>
<dbReference type="GO" id="GO:0006355">
    <property type="term" value="P:regulation of DNA-templated transcription"/>
    <property type="evidence" value="ECO:0007669"/>
    <property type="project" value="InterPro"/>
</dbReference>
<dbReference type="PANTHER" id="PTHR44757:SF2">
    <property type="entry name" value="BIOFILM ARCHITECTURE MAINTENANCE PROTEIN MBAA"/>
    <property type="match status" value="1"/>
</dbReference>
<dbReference type="InterPro" id="IPR000700">
    <property type="entry name" value="PAS-assoc_C"/>
</dbReference>
<feature type="domain" description="PAC" evidence="2">
    <location>
        <begin position="106"/>
        <end position="158"/>
    </location>
</feature>
<dbReference type="PROSITE" id="PS50113">
    <property type="entry name" value="PAC"/>
    <property type="match status" value="1"/>
</dbReference>
<dbReference type="SUPFAM" id="SSF55785">
    <property type="entry name" value="PYP-like sensor domain (PAS domain)"/>
    <property type="match status" value="1"/>
</dbReference>
<protein>
    <recommendedName>
        <fullName evidence="5">PAS domain S-box protein</fullName>
    </recommendedName>
</protein>
<reference evidence="4" key="1">
    <citation type="journal article" date="2019" name="Int. J. Syst. Evol. Microbiol.">
        <title>The Global Catalogue of Microorganisms (GCM) 10K type strain sequencing project: providing services to taxonomists for standard genome sequencing and annotation.</title>
        <authorList>
            <consortium name="The Broad Institute Genomics Platform"/>
            <consortium name="The Broad Institute Genome Sequencing Center for Infectious Disease"/>
            <person name="Wu L."/>
            <person name="Ma J."/>
        </authorList>
    </citation>
    <scope>NUCLEOTIDE SEQUENCE [LARGE SCALE GENOMIC DNA]</scope>
    <source>
        <strain evidence="4">NBRC 103632</strain>
    </source>
</reference>
<evidence type="ECO:0000259" key="1">
    <source>
        <dbReference type="PROSITE" id="PS50112"/>
    </source>
</evidence>
<dbReference type="AlphaFoldDB" id="A0AA37TEE4"/>
<dbReference type="Pfam" id="PF00989">
    <property type="entry name" value="PAS"/>
    <property type="match status" value="1"/>
</dbReference>
<dbReference type="SMART" id="SM00091">
    <property type="entry name" value="PAS"/>
    <property type="match status" value="1"/>
</dbReference>
<dbReference type="PANTHER" id="PTHR44757">
    <property type="entry name" value="DIGUANYLATE CYCLASE DGCP"/>
    <property type="match status" value="1"/>
</dbReference>
<dbReference type="CDD" id="cd00130">
    <property type="entry name" value="PAS"/>
    <property type="match status" value="1"/>
</dbReference>
<name>A0AA37TEE4_9HYPH</name>
<dbReference type="EMBL" id="BSPL01000004">
    <property type="protein sequence ID" value="GLS68236.1"/>
    <property type="molecule type" value="Genomic_DNA"/>
</dbReference>
<dbReference type="NCBIfam" id="TIGR00229">
    <property type="entry name" value="sensory_box"/>
    <property type="match status" value="1"/>
</dbReference>
<dbReference type="InterPro" id="IPR000014">
    <property type="entry name" value="PAS"/>
</dbReference>
<evidence type="ECO:0000259" key="2">
    <source>
        <dbReference type="PROSITE" id="PS50113"/>
    </source>
</evidence>
<dbReference type="InterPro" id="IPR035965">
    <property type="entry name" value="PAS-like_dom_sf"/>
</dbReference>